<gene>
    <name evidence="1" type="primary">osmC</name>
    <name evidence="1" type="ORF">RN50_03043</name>
</gene>
<dbReference type="PATRIC" id="fig|104336.4.peg.3081"/>
<protein>
    <submittedName>
        <fullName evidence="1">Peroxiredoxin OsmC</fullName>
        <ecNumber evidence="1">1.11.1.15</ecNumber>
    </submittedName>
</protein>
<dbReference type="InterPro" id="IPR036102">
    <property type="entry name" value="OsmC/Ohrsf"/>
</dbReference>
<dbReference type="EMBL" id="JYIU01000046">
    <property type="protein sequence ID" value="KJL17937.1"/>
    <property type="molecule type" value="Genomic_DNA"/>
</dbReference>
<dbReference type="InterPro" id="IPR019904">
    <property type="entry name" value="Peroxiredoxin_OsmC"/>
</dbReference>
<name>A0A0F0KAF9_9MICO</name>
<dbReference type="NCBIfam" id="TIGR03562">
    <property type="entry name" value="osmo_induc_OsmC"/>
    <property type="match status" value="1"/>
</dbReference>
<reference evidence="1 2" key="1">
    <citation type="submission" date="2015-02" db="EMBL/GenBank/DDBJ databases">
        <title>Draft genome sequences of ten Microbacterium spp. with emphasis on heavy metal contaminated environments.</title>
        <authorList>
            <person name="Corretto E."/>
        </authorList>
    </citation>
    <scope>NUCLEOTIDE SEQUENCE [LARGE SCALE GENOMIC DNA]</scope>
    <source>
        <strain evidence="1 2">DSM 12966</strain>
    </source>
</reference>
<keyword evidence="1" id="KW-0560">Oxidoreductase</keyword>
<dbReference type="GO" id="GO:0004601">
    <property type="term" value="F:peroxidase activity"/>
    <property type="evidence" value="ECO:0007669"/>
    <property type="project" value="UniProtKB-KW"/>
</dbReference>
<comment type="caution">
    <text evidence="1">The sequence shown here is derived from an EMBL/GenBank/DDBJ whole genome shotgun (WGS) entry which is preliminary data.</text>
</comment>
<organism evidence="1 2">
    <name type="scientific">Microbacterium foliorum</name>
    <dbReference type="NCBI Taxonomy" id="104336"/>
    <lineage>
        <taxon>Bacteria</taxon>
        <taxon>Bacillati</taxon>
        <taxon>Actinomycetota</taxon>
        <taxon>Actinomycetes</taxon>
        <taxon>Micrococcales</taxon>
        <taxon>Microbacteriaceae</taxon>
        <taxon>Microbacterium</taxon>
    </lineage>
</organism>
<dbReference type="Pfam" id="PF02566">
    <property type="entry name" value="OsmC"/>
    <property type="match status" value="1"/>
</dbReference>
<dbReference type="InterPro" id="IPR052707">
    <property type="entry name" value="OsmC_Ohr_Peroxiredoxin"/>
</dbReference>
<dbReference type="RefSeq" id="WP_045255321.1">
    <property type="nucleotide sequence ID" value="NZ_CAKKLS010000001.1"/>
</dbReference>
<sequence>MPVTSEAATTWTGSLAEGSGTVSFSSSKLGTFPINWKARSEGSDTTTTPEELIAAAHASCFSMALSHALSENGTPPERVDTSASVTFKPGVGISGSHLNVNAVVPGLDADDFQRIAAEAKVGCPVSQALAGIEITLEATLA</sequence>
<keyword evidence="2" id="KW-1185">Reference proteome</keyword>
<dbReference type="InterPro" id="IPR015946">
    <property type="entry name" value="KH_dom-like_a/b"/>
</dbReference>
<dbReference type="SUPFAM" id="SSF82784">
    <property type="entry name" value="OsmC-like"/>
    <property type="match status" value="1"/>
</dbReference>
<evidence type="ECO:0000313" key="2">
    <source>
        <dbReference type="Proteomes" id="UP000033572"/>
    </source>
</evidence>
<dbReference type="GO" id="GO:0006979">
    <property type="term" value="P:response to oxidative stress"/>
    <property type="evidence" value="ECO:0007669"/>
    <property type="project" value="InterPro"/>
</dbReference>
<evidence type="ECO:0000313" key="1">
    <source>
        <dbReference type="EMBL" id="KJL17937.1"/>
    </source>
</evidence>
<dbReference type="AlphaFoldDB" id="A0A0F0KAF9"/>
<proteinExistence type="predicted"/>
<dbReference type="KEGG" id="mfol:DXT68_07000"/>
<dbReference type="Gene3D" id="3.30.300.20">
    <property type="match status" value="1"/>
</dbReference>
<dbReference type="EC" id="1.11.1.15" evidence="1"/>
<dbReference type="PANTHER" id="PTHR42830">
    <property type="entry name" value="OSMOTICALLY INDUCIBLE FAMILY PROTEIN"/>
    <property type="match status" value="1"/>
</dbReference>
<dbReference type="Proteomes" id="UP000033572">
    <property type="component" value="Unassembled WGS sequence"/>
</dbReference>
<keyword evidence="1" id="KW-0575">Peroxidase</keyword>
<dbReference type="PANTHER" id="PTHR42830:SF1">
    <property type="entry name" value="OSMOTICALLY INDUCIBLE FAMILY PROTEIN"/>
    <property type="match status" value="1"/>
</dbReference>
<dbReference type="InterPro" id="IPR003718">
    <property type="entry name" value="OsmC/Ohr_fam"/>
</dbReference>
<dbReference type="GeneID" id="94444132"/>
<accession>A0A0F0KAF9</accession>